<name>A0AA90Z9P3_9EURY</name>
<protein>
    <submittedName>
        <fullName evidence="1">Uncharacterized protein</fullName>
    </submittedName>
</protein>
<dbReference type="EMBL" id="JAVDQI010000008">
    <property type="protein sequence ID" value="MDR6223506.1"/>
    <property type="molecule type" value="Genomic_DNA"/>
</dbReference>
<keyword evidence="2" id="KW-1185">Reference proteome</keyword>
<accession>A0AA90Z9P3</accession>
<evidence type="ECO:0000313" key="2">
    <source>
        <dbReference type="Proteomes" id="UP001185015"/>
    </source>
</evidence>
<dbReference type="RefSeq" id="WP_309740852.1">
    <property type="nucleotide sequence ID" value="NZ_JAVDQI010000008.1"/>
</dbReference>
<proteinExistence type="predicted"/>
<organism evidence="1 2">
    <name type="scientific">Methanococcoides alaskense</name>
    <dbReference type="NCBI Taxonomy" id="325778"/>
    <lineage>
        <taxon>Archaea</taxon>
        <taxon>Methanobacteriati</taxon>
        <taxon>Methanobacteriota</taxon>
        <taxon>Stenosarchaea group</taxon>
        <taxon>Methanomicrobia</taxon>
        <taxon>Methanosarcinales</taxon>
        <taxon>Methanosarcinaceae</taxon>
        <taxon>Methanococcoides</taxon>
    </lineage>
</organism>
<reference evidence="1 2" key="1">
    <citation type="submission" date="2023-07" db="EMBL/GenBank/DDBJ databases">
        <title>Genomic Encyclopedia of Type Strains, Phase IV (KMG-IV): sequencing the most valuable type-strain genomes for metagenomic binning, comparative biology and taxonomic classification.</title>
        <authorList>
            <person name="Goeker M."/>
        </authorList>
    </citation>
    <scope>NUCLEOTIDE SEQUENCE [LARGE SCALE GENOMIC DNA]</scope>
    <source>
        <strain evidence="1 2">DSM 17273</strain>
    </source>
</reference>
<gene>
    <name evidence="1" type="ORF">J2750_001976</name>
</gene>
<dbReference type="AlphaFoldDB" id="A0AA90Z9P3"/>
<sequence length="48" mass="4908">MNGVDPTGEAPFQIKPLVGEVPAGAADHLNYQMGLNLDSVPSGTATIN</sequence>
<evidence type="ECO:0000313" key="1">
    <source>
        <dbReference type="EMBL" id="MDR6223506.1"/>
    </source>
</evidence>
<comment type="caution">
    <text evidence="1">The sequence shown here is derived from an EMBL/GenBank/DDBJ whole genome shotgun (WGS) entry which is preliminary data.</text>
</comment>
<dbReference type="Proteomes" id="UP001185015">
    <property type="component" value="Unassembled WGS sequence"/>
</dbReference>